<dbReference type="Gene3D" id="3.40.50.300">
    <property type="entry name" value="P-loop containing nucleotide triphosphate hydrolases"/>
    <property type="match status" value="1"/>
</dbReference>
<evidence type="ECO:0000313" key="1">
    <source>
        <dbReference type="EMBL" id="MFD0982706.1"/>
    </source>
</evidence>
<dbReference type="Pfam" id="PF13671">
    <property type="entry name" value="AAA_33"/>
    <property type="match status" value="1"/>
</dbReference>
<dbReference type="Proteomes" id="UP001597108">
    <property type="component" value="Unassembled WGS sequence"/>
</dbReference>
<comment type="caution">
    <text evidence="1">The sequence shown here is derived from an EMBL/GenBank/DDBJ whole genome shotgun (WGS) entry which is preliminary data.</text>
</comment>
<dbReference type="EMBL" id="JBHTJT010000060">
    <property type="protein sequence ID" value="MFD0982706.1"/>
    <property type="molecule type" value="Genomic_DNA"/>
</dbReference>
<dbReference type="PIRSF" id="PIRSF037081">
    <property type="entry name" value="P-loop_All4644_prd"/>
    <property type="match status" value="1"/>
</dbReference>
<proteinExistence type="predicted"/>
<evidence type="ECO:0000313" key="2">
    <source>
        <dbReference type="Proteomes" id="UP001597108"/>
    </source>
</evidence>
<organism evidence="1 2">
    <name type="scientific">Tropicimonas aquimaris</name>
    <dbReference type="NCBI Taxonomy" id="914152"/>
    <lineage>
        <taxon>Bacteria</taxon>
        <taxon>Pseudomonadati</taxon>
        <taxon>Pseudomonadota</taxon>
        <taxon>Alphaproteobacteria</taxon>
        <taxon>Rhodobacterales</taxon>
        <taxon>Roseobacteraceae</taxon>
        <taxon>Tropicimonas</taxon>
    </lineage>
</organism>
<dbReference type="RefSeq" id="WP_386079062.1">
    <property type="nucleotide sequence ID" value="NZ_JBHTJT010000060.1"/>
</dbReference>
<name>A0ABW3IXM6_9RHOB</name>
<reference evidence="2" key="1">
    <citation type="journal article" date="2019" name="Int. J. Syst. Evol. Microbiol.">
        <title>The Global Catalogue of Microorganisms (GCM) 10K type strain sequencing project: providing services to taxonomists for standard genome sequencing and annotation.</title>
        <authorList>
            <consortium name="The Broad Institute Genomics Platform"/>
            <consortium name="The Broad Institute Genome Sequencing Center for Infectious Disease"/>
            <person name="Wu L."/>
            <person name="Ma J."/>
        </authorList>
    </citation>
    <scope>NUCLEOTIDE SEQUENCE [LARGE SCALE GENOMIC DNA]</scope>
    <source>
        <strain evidence="2">CCUG 60524</strain>
    </source>
</reference>
<dbReference type="SUPFAM" id="SSF52540">
    <property type="entry name" value="P-loop containing nucleoside triphosphate hydrolases"/>
    <property type="match status" value="1"/>
</dbReference>
<dbReference type="InterPro" id="IPR027417">
    <property type="entry name" value="P-loop_NTPase"/>
</dbReference>
<sequence>MSPNLPTLHLLCGKPASGKSTLTGKLGRQPGTVVLSEDALLSALYGEQMATIADYVRCSARLEAAIGSHVVSLLREGVSVVLDFQANTLARRAWMRSLVEASGAAHTLHFLDVPDEVCLARLRARNACGDHPFEVSDEQFAQLSRHFVPPTPEEGLHIVMHGAE</sequence>
<dbReference type="InterPro" id="IPR017101">
    <property type="entry name" value="P-loop_ATP/GTP-bd_All4644_prd"/>
</dbReference>
<keyword evidence="2" id="KW-1185">Reference proteome</keyword>
<protein>
    <submittedName>
        <fullName evidence="1">AAA family ATPase</fullName>
    </submittedName>
</protein>
<accession>A0ABW3IXM6</accession>
<gene>
    <name evidence="1" type="ORF">ACFQ2S_24015</name>
</gene>